<dbReference type="GO" id="GO:0005789">
    <property type="term" value="C:endoplasmic reticulum membrane"/>
    <property type="evidence" value="ECO:0007669"/>
    <property type="project" value="UniProtKB-SubCell"/>
</dbReference>
<dbReference type="STRING" id="50376.A0A517LLX9"/>
<keyword evidence="7" id="KW-0808">Transferase</keyword>
<organism evidence="16 17">
    <name type="scientific">Venturia effusa</name>
    <dbReference type="NCBI Taxonomy" id="50376"/>
    <lineage>
        <taxon>Eukaryota</taxon>
        <taxon>Fungi</taxon>
        <taxon>Dikarya</taxon>
        <taxon>Ascomycota</taxon>
        <taxon>Pezizomycotina</taxon>
        <taxon>Dothideomycetes</taxon>
        <taxon>Pleosporomycetidae</taxon>
        <taxon>Venturiales</taxon>
        <taxon>Venturiaceae</taxon>
        <taxon>Venturia</taxon>
    </lineage>
</organism>
<keyword evidence="11 15" id="KW-0472">Membrane</keyword>
<reference evidence="16 17" key="1">
    <citation type="submission" date="2019-07" db="EMBL/GenBank/DDBJ databases">
        <title>Finished genome of Venturia effusa.</title>
        <authorList>
            <person name="Young C.A."/>
            <person name="Cox M.P."/>
            <person name="Ganley A.R.D."/>
            <person name="David W.J."/>
        </authorList>
    </citation>
    <scope>NUCLEOTIDE SEQUENCE [LARGE SCALE GENOMIC DNA]</scope>
    <source>
        <strain evidence="17">albino</strain>
    </source>
</reference>
<keyword evidence="9" id="KW-0256">Endoplasmic reticulum</keyword>
<keyword evidence="6" id="KW-0328">Glycosyltransferase</keyword>
<protein>
    <recommendedName>
        <fullName evidence="5">Dol-P-Glc:Glc(2)Man(9)GlcNAc(2)-PP-Dol alpha-1,2-glucosyltransferase</fullName>
        <ecNumber evidence="4">2.4.1.256</ecNumber>
    </recommendedName>
    <alternativeName>
        <fullName evidence="12">Asparagine-linked glycosylation protein 10</fullName>
    </alternativeName>
</protein>
<keyword evidence="17" id="KW-1185">Reference proteome</keyword>
<feature type="transmembrane region" description="Helical" evidence="15">
    <location>
        <begin position="315"/>
        <end position="340"/>
    </location>
</feature>
<gene>
    <name evidence="16" type="ORF">FKW77_008093</name>
</gene>
<proteinExistence type="inferred from homology"/>
<evidence type="ECO:0000256" key="12">
    <source>
        <dbReference type="ARBA" id="ARBA00032069"/>
    </source>
</evidence>
<dbReference type="PANTHER" id="PTHR12989:SF10">
    <property type="entry name" value="DOL-P-GLC:GLC(2)MAN(9)GLCNAC(2)-PP-DOL ALPHA-1,2-GLUCOSYLTRANSFERASE-RELATED"/>
    <property type="match status" value="1"/>
</dbReference>
<name>A0A517LLX9_9PEZI</name>
<dbReference type="AlphaFoldDB" id="A0A517LLX9"/>
<comment type="catalytic activity">
    <reaction evidence="14">
        <text>an alpha-D-Glc-(1-&gt;3)-alpha-D-Glc-(1-&gt;3)-alpha-D-Man-(1-&gt;2)-alpha-D-Man-(1-&gt;2)-alpha-D-Man-(1-&gt;3)-[alpha-D-Man-(1-&gt;2)-alpha-D-Man-(1-&gt;3)-[alpha-D-Man-(1-&gt;2)-alpha-D-Man-(1-&gt;6)]-alpha-D-Man-(1-&gt;6)]-beta-D-Man-(1-&gt;4)-beta-D-GlcNAc-(1-&gt;4)-alpha-D-GlcNAc-diphospho-di-trans,poly-cis-dolichol + a di-trans,poly-cis-dolichyl beta-D-glucosyl phosphate = a alpha-D-Glc-(1-&gt;2)-alpha-D-Glc-(1-&gt;3)-alpha-D-Glc-(1-&gt;3)-alpha-D-Man-(1-&gt;2)-alpha-D-Man-(1-&gt;2)-alpha-D-Man-(1-&gt;3)-[alpha-D-Man-(1-&gt;2)-alpha-D-Man-(1-&gt;3)-[alpha-D-Man-(1-&gt;2)-alpha-D-Man-(1-&gt;6)]-alpha-D-Man-(1-&gt;6)]-beta-D-Man-(1-&gt;4)-beta-D-GlcNAc-(1-&gt;4)-alpha-D-GlcNAc-diphospho-di-trans,poly-cis-dolichol + a di-trans,poly-cis-dolichyl phosphate + H(+)</text>
        <dbReference type="Rhea" id="RHEA:29543"/>
        <dbReference type="Rhea" id="RHEA-COMP:19498"/>
        <dbReference type="Rhea" id="RHEA-COMP:19502"/>
        <dbReference type="Rhea" id="RHEA-COMP:19512"/>
        <dbReference type="Rhea" id="RHEA-COMP:19522"/>
        <dbReference type="ChEBI" id="CHEBI:15378"/>
        <dbReference type="ChEBI" id="CHEBI:57525"/>
        <dbReference type="ChEBI" id="CHEBI:57683"/>
        <dbReference type="ChEBI" id="CHEBI:132522"/>
        <dbReference type="ChEBI" id="CHEBI:132523"/>
        <dbReference type="EC" id="2.4.1.256"/>
    </reaction>
    <physiologicalReaction direction="left-to-right" evidence="14">
        <dbReference type="Rhea" id="RHEA:29544"/>
    </physiologicalReaction>
</comment>
<evidence type="ECO:0000256" key="2">
    <source>
        <dbReference type="ARBA" id="ARBA00004922"/>
    </source>
</evidence>
<dbReference type="PANTHER" id="PTHR12989">
    <property type="entry name" value="ALPHA-1,2-GLUCOSYLTRANSFERASE ALG10"/>
    <property type="match status" value="1"/>
</dbReference>
<evidence type="ECO:0000256" key="6">
    <source>
        <dbReference type="ARBA" id="ARBA00022676"/>
    </source>
</evidence>
<feature type="transmembrane region" description="Helical" evidence="15">
    <location>
        <begin position="95"/>
        <end position="114"/>
    </location>
</feature>
<feature type="transmembrane region" description="Helical" evidence="15">
    <location>
        <begin position="352"/>
        <end position="371"/>
    </location>
</feature>
<evidence type="ECO:0000313" key="16">
    <source>
        <dbReference type="EMBL" id="QDS76643.1"/>
    </source>
</evidence>
<dbReference type="EC" id="2.4.1.256" evidence="4"/>
<comment type="subcellular location">
    <subcellularLocation>
        <location evidence="1">Endoplasmic reticulum membrane</location>
        <topology evidence="1">Multi-pass membrane protein</topology>
    </subcellularLocation>
</comment>
<evidence type="ECO:0000256" key="10">
    <source>
        <dbReference type="ARBA" id="ARBA00022989"/>
    </source>
</evidence>
<dbReference type="Proteomes" id="UP000316270">
    <property type="component" value="Chromosome 15"/>
</dbReference>
<evidence type="ECO:0000256" key="1">
    <source>
        <dbReference type="ARBA" id="ARBA00004477"/>
    </source>
</evidence>
<keyword evidence="8 15" id="KW-0812">Transmembrane</keyword>
<feature type="transmembrane region" description="Helical" evidence="15">
    <location>
        <begin position="275"/>
        <end position="295"/>
    </location>
</feature>
<dbReference type="UniPathway" id="UPA00378"/>
<feature type="transmembrane region" description="Helical" evidence="15">
    <location>
        <begin position="134"/>
        <end position="159"/>
    </location>
</feature>
<dbReference type="GO" id="GO:0006488">
    <property type="term" value="P:dolichol-linked oligosaccharide biosynthetic process"/>
    <property type="evidence" value="ECO:0007669"/>
    <property type="project" value="InterPro"/>
</dbReference>
<keyword evidence="10 15" id="KW-1133">Transmembrane helix</keyword>
<evidence type="ECO:0000256" key="7">
    <source>
        <dbReference type="ARBA" id="ARBA00022679"/>
    </source>
</evidence>
<dbReference type="Pfam" id="PF04922">
    <property type="entry name" value="DIE2_ALG10"/>
    <property type="match status" value="1"/>
</dbReference>
<evidence type="ECO:0000256" key="15">
    <source>
        <dbReference type="SAM" id="Phobius"/>
    </source>
</evidence>
<dbReference type="PIRSF" id="PIRSF028810">
    <property type="entry name" value="Alpha1_2_glucosyltferase_Alg10"/>
    <property type="match status" value="1"/>
</dbReference>
<feature type="transmembrane region" description="Helical" evidence="15">
    <location>
        <begin position="444"/>
        <end position="464"/>
    </location>
</feature>
<comment type="similarity">
    <text evidence="3">Belongs to the ALG10 glucosyltransferase family.</text>
</comment>
<evidence type="ECO:0000256" key="4">
    <source>
        <dbReference type="ARBA" id="ARBA00011967"/>
    </source>
</evidence>
<dbReference type="InterPro" id="IPR016900">
    <property type="entry name" value="Alg10"/>
</dbReference>
<dbReference type="EMBL" id="CP042199">
    <property type="protein sequence ID" value="QDS76643.1"/>
    <property type="molecule type" value="Genomic_DNA"/>
</dbReference>
<evidence type="ECO:0000256" key="13">
    <source>
        <dbReference type="ARBA" id="ARBA00044727"/>
    </source>
</evidence>
<dbReference type="GO" id="GO:0106073">
    <property type="term" value="F:dolichyl pyrophosphate Glc2Man9GlcNAc2 alpha-1,2-glucosyltransferase activity"/>
    <property type="evidence" value="ECO:0007669"/>
    <property type="project" value="UniProtKB-EC"/>
</dbReference>
<comment type="function">
    <text evidence="13">Dol-P-Glc:Glc(2)Man(9)GlcNAc(2)-PP-Dol alpha-1,2-glucosyltransferase that operates in the biosynthetic pathway of dolichol-linked oligosaccharides, the glycan precursors employed in protein asparagine (N)-glycosylation. The assembly of dolichol-linked oligosaccharides begins on the cytosolic side of the endoplasmic reticulum membrane and finishes in its lumen. The sequential addition of sugars to dolichol pyrophosphate produces dolichol-linked oligosaccharides containing fourteen sugars, including two GlcNAcs, nine mannoses and three glucoses. Once assembled, the oligosaccharide is transferred from the lipid to nascent proteins by oligosaccharyltransferases. In the lumen of the endoplasmic reticulum, adds the third and last glucose residue from dolichyl phosphate glucose (Dol-P-Glc) onto the lipid-linked oligosaccharide intermediate Glc(2)Man(9)GlcNAc(2)-PP-Dol to produce Glc(3)Man(9)GlcNAc(2)-PP-Dol.</text>
</comment>
<dbReference type="OrthoDB" id="4769at2759"/>
<evidence type="ECO:0000256" key="5">
    <source>
        <dbReference type="ARBA" id="ARBA00018512"/>
    </source>
</evidence>
<dbReference type="PROSITE" id="PS51257">
    <property type="entry name" value="PROKAR_LIPOPROTEIN"/>
    <property type="match status" value="1"/>
</dbReference>
<feature type="transmembrane region" description="Helical" evidence="15">
    <location>
        <begin position="509"/>
        <end position="530"/>
    </location>
</feature>
<evidence type="ECO:0000256" key="11">
    <source>
        <dbReference type="ARBA" id="ARBA00023136"/>
    </source>
</evidence>
<evidence type="ECO:0000256" key="3">
    <source>
        <dbReference type="ARBA" id="ARBA00010600"/>
    </source>
</evidence>
<feature type="transmembrane region" description="Helical" evidence="15">
    <location>
        <begin position="12"/>
        <end position="32"/>
    </location>
</feature>
<comment type="pathway">
    <text evidence="2">Protein modification; protein glycosylation.</text>
</comment>
<evidence type="ECO:0000256" key="8">
    <source>
        <dbReference type="ARBA" id="ARBA00022692"/>
    </source>
</evidence>
<evidence type="ECO:0000256" key="14">
    <source>
        <dbReference type="ARBA" id="ARBA00048064"/>
    </source>
</evidence>
<evidence type="ECO:0000256" key="9">
    <source>
        <dbReference type="ARBA" id="ARBA00022824"/>
    </source>
</evidence>
<sequence>MSKPRKDGDAESSHWIAVATAFVTACTAIWLANVTKIVPEAYLDEVFHVRQAQVYCNGHFHIWDQKITTPPGLYLVSWLIFKITGQCSITALRSLNVGTLMIAPYLTYKILYGLSPEPPSPANTRWSALSAANIWLFPPLFFFSGLYYTDVQSALWVLLSFQAFLRYEKDGFQSFSEAISFIRFGIIALFFRQTNIFWVAVFPAGLGAVSSLRGSAQKLAYVHNVNFWEMCEASWYESALYDPPVEDAWIEDYMKTIVSIVIVTVGNLPKLVRPLVPCIFLLAVFGGFVFWNGGVVLGDKSNHVATIHLSQMLYLWPYLVFFSIPALLPPIITSIVHVFACPPSVGSMLRRTLMFATSIILAAGVIHYNTIVHPFTLADNRHYVFYVFRILLRHPSIRYLAAPVYIFCAELTIQALGGSKPPHQVVEKSDQNSMAMMPVHGNTASFVIIWLATTALSLITAPLVEPRYCIIPWIMWRLHLPRPVVDNKEKGDDKESGLLAMLKNDQTRLALETAWFCCINTVTGYIFLYWGFSWPQEKGKIQRFMW</sequence>
<evidence type="ECO:0000313" key="17">
    <source>
        <dbReference type="Proteomes" id="UP000316270"/>
    </source>
</evidence>
<accession>A0A517LLX9</accession>